<keyword evidence="1" id="KW-0472">Membrane</keyword>
<sequence length="311" mass="35920">MWFWLRLGVRMCRFIMRHLGLGAVLGLVMCLKVWIWLIVRLGLGAILGAVLGAVFGAVLGLVMRLGVWMQLIVMLGLGLSRNRLSLDWAECLLPFMDFVRHEEVEVFRIAVLFTVITSILDNEVVVFRSAVFFSRLMMITVMTSILDEEIVISRSAVFFNRLLTEFSSGNLDLGNFCHFYNQRHFDFHLFILHIYSRYSFRCANPFVLNDRHVISMGTYLLPNPVNFYSPHSCNLLDDGHFHQLFNVHRDDSALHNLGGAILMIQLLHEECLLIFSHLRNTLDNPHLGHIILTLHQNIDQHRPISLFLILY</sequence>
<evidence type="ECO:0000313" key="2">
    <source>
        <dbReference type="EMBL" id="KAG0580612.1"/>
    </source>
</evidence>
<feature type="transmembrane region" description="Helical" evidence="1">
    <location>
        <begin position="21"/>
        <end position="39"/>
    </location>
</feature>
<comment type="caution">
    <text evidence="2">The sequence shown here is derived from an EMBL/GenBank/DDBJ whole genome shotgun (WGS) entry which is preliminary data.</text>
</comment>
<dbReference type="EMBL" id="CM026424">
    <property type="protein sequence ID" value="KAG0580612.1"/>
    <property type="molecule type" value="Genomic_DNA"/>
</dbReference>
<dbReference type="Proteomes" id="UP000822688">
    <property type="component" value="Chromosome 4"/>
</dbReference>
<proteinExistence type="predicted"/>
<protein>
    <submittedName>
        <fullName evidence="2">Uncharacterized protein</fullName>
    </submittedName>
</protein>
<organism evidence="2 3">
    <name type="scientific">Ceratodon purpureus</name>
    <name type="common">Fire moss</name>
    <name type="synonym">Dicranum purpureum</name>
    <dbReference type="NCBI Taxonomy" id="3225"/>
    <lineage>
        <taxon>Eukaryota</taxon>
        <taxon>Viridiplantae</taxon>
        <taxon>Streptophyta</taxon>
        <taxon>Embryophyta</taxon>
        <taxon>Bryophyta</taxon>
        <taxon>Bryophytina</taxon>
        <taxon>Bryopsida</taxon>
        <taxon>Dicranidae</taxon>
        <taxon>Pseudoditrichales</taxon>
        <taxon>Ditrichaceae</taxon>
        <taxon>Ceratodon</taxon>
    </lineage>
</organism>
<keyword evidence="3" id="KW-1185">Reference proteome</keyword>
<evidence type="ECO:0000256" key="1">
    <source>
        <dbReference type="SAM" id="Phobius"/>
    </source>
</evidence>
<keyword evidence="1" id="KW-1133">Transmembrane helix</keyword>
<feature type="transmembrane region" description="Helical" evidence="1">
    <location>
        <begin position="45"/>
        <end position="67"/>
    </location>
</feature>
<evidence type="ECO:0000313" key="3">
    <source>
        <dbReference type="Proteomes" id="UP000822688"/>
    </source>
</evidence>
<name>A0A8T0IB17_CERPU</name>
<gene>
    <name evidence="2" type="ORF">KC19_4G186700</name>
</gene>
<dbReference type="AlphaFoldDB" id="A0A8T0IB17"/>
<accession>A0A8T0IB17</accession>
<keyword evidence="1" id="KW-0812">Transmembrane</keyword>
<reference evidence="2" key="1">
    <citation type="submission" date="2020-06" db="EMBL/GenBank/DDBJ databases">
        <title>WGS assembly of Ceratodon purpureus strain R40.</title>
        <authorList>
            <person name="Carey S.B."/>
            <person name="Jenkins J."/>
            <person name="Shu S."/>
            <person name="Lovell J.T."/>
            <person name="Sreedasyam A."/>
            <person name="Maumus F."/>
            <person name="Tiley G.P."/>
            <person name="Fernandez-Pozo N."/>
            <person name="Barry K."/>
            <person name="Chen C."/>
            <person name="Wang M."/>
            <person name="Lipzen A."/>
            <person name="Daum C."/>
            <person name="Saski C.A."/>
            <person name="Payton A.C."/>
            <person name="Mcbreen J.C."/>
            <person name="Conrad R.E."/>
            <person name="Kollar L.M."/>
            <person name="Olsson S."/>
            <person name="Huttunen S."/>
            <person name="Landis J.B."/>
            <person name="Wickett N.J."/>
            <person name="Johnson M.G."/>
            <person name="Rensing S.A."/>
            <person name="Grimwood J."/>
            <person name="Schmutz J."/>
            <person name="Mcdaniel S.F."/>
        </authorList>
    </citation>
    <scope>NUCLEOTIDE SEQUENCE</scope>
    <source>
        <strain evidence="2">R40</strain>
    </source>
</reference>